<protein>
    <recommendedName>
        <fullName evidence="12">D-alanine--D-alanine ligase</fullName>
        <ecNumber evidence="12">6.3.2.4</ecNumber>
    </recommendedName>
    <alternativeName>
        <fullName evidence="12">D-Ala-D-Ala ligase</fullName>
    </alternativeName>
    <alternativeName>
        <fullName evidence="12">D-alanylalanine synthetase</fullName>
    </alternativeName>
</protein>
<evidence type="ECO:0000313" key="15">
    <source>
        <dbReference type="EMBL" id="QXM06780.1"/>
    </source>
</evidence>
<keyword evidence="11" id="KW-0464">Manganese</keyword>
<evidence type="ECO:0000256" key="5">
    <source>
        <dbReference type="ARBA" id="ARBA00022723"/>
    </source>
</evidence>
<dbReference type="PROSITE" id="PS00844">
    <property type="entry name" value="DALA_DALA_LIGASE_2"/>
    <property type="match status" value="1"/>
</dbReference>
<evidence type="ECO:0000313" key="16">
    <source>
        <dbReference type="Proteomes" id="UP000886818"/>
    </source>
</evidence>
<keyword evidence="4 12" id="KW-0436">Ligase</keyword>
<comment type="catalytic activity">
    <reaction evidence="12">
        <text>2 D-alanine + ATP = D-alanyl-D-alanine + ADP + phosphate + H(+)</text>
        <dbReference type="Rhea" id="RHEA:11224"/>
        <dbReference type="ChEBI" id="CHEBI:15378"/>
        <dbReference type="ChEBI" id="CHEBI:30616"/>
        <dbReference type="ChEBI" id="CHEBI:43474"/>
        <dbReference type="ChEBI" id="CHEBI:57416"/>
        <dbReference type="ChEBI" id="CHEBI:57822"/>
        <dbReference type="ChEBI" id="CHEBI:456216"/>
        <dbReference type="EC" id="6.3.2.4"/>
    </reaction>
</comment>
<dbReference type="InterPro" id="IPR005905">
    <property type="entry name" value="D_ala_D_ala"/>
</dbReference>
<dbReference type="NCBIfam" id="TIGR01205">
    <property type="entry name" value="D_ala_D_alaTIGR"/>
    <property type="match status" value="1"/>
</dbReference>
<keyword evidence="16" id="KW-1185">Reference proteome</keyword>
<dbReference type="InterPro" id="IPR011761">
    <property type="entry name" value="ATP-grasp"/>
</dbReference>
<evidence type="ECO:0000256" key="9">
    <source>
        <dbReference type="ARBA" id="ARBA00022960"/>
    </source>
</evidence>
<proteinExistence type="inferred from homology"/>
<organism evidence="15 16">
    <name type="scientific">Crassaminicella indica</name>
    <dbReference type="NCBI Taxonomy" id="2855394"/>
    <lineage>
        <taxon>Bacteria</taxon>
        <taxon>Bacillati</taxon>
        <taxon>Bacillota</taxon>
        <taxon>Clostridia</taxon>
        <taxon>Eubacteriales</taxon>
        <taxon>Clostridiaceae</taxon>
        <taxon>Crassaminicella</taxon>
    </lineage>
</organism>
<dbReference type="Pfam" id="PF01820">
    <property type="entry name" value="Dala_Dala_lig_N"/>
    <property type="match status" value="1"/>
</dbReference>
<dbReference type="NCBIfam" id="NF002528">
    <property type="entry name" value="PRK01966.1-4"/>
    <property type="match status" value="1"/>
</dbReference>
<keyword evidence="5" id="KW-0479">Metal-binding</keyword>
<dbReference type="PANTHER" id="PTHR23132">
    <property type="entry name" value="D-ALANINE--D-ALANINE LIGASE"/>
    <property type="match status" value="1"/>
</dbReference>
<evidence type="ECO:0000256" key="12">
    <source>
        <dbReference type="HAMAP-Rule" id="MF_00047"/>
    </source>
</evidence>
<dbReference type="InterPro" id="IPR011127">
    <property type="entry name" value="Dala_Dala_lig_N"/>
</dbReference>
<evidence type="ECO:0000256" key="11">
    <source>
        <dbReference type="ARBA" id="ARBA00023211"/>
    </source>
</evidence>
<dbReference type="HAMAP" id="MF_00047">
    <property type="entry name" value="Dala_Dala_lig"/>
    <property type="match status" value="1"/>
</dbReference>
<accession>A0ABX8RCK6</accession>
<reference evidence="15" key="1">
    <citation type="submission" date="2021-07" db="EMBL/GenBank/DDBJ databases">
        <title>Complete genome sequence of Crassaminicella sp. 143-21, isolated from a deep-sea hydrothermal vent.</title>
        <authorList>
            <person name="Li X."/>
        </authorList>
    </citation>
    <scope>NUCLEOTIDE SEQUENCE</scope>
    <source>
        <strain evidence="15">143-21</strain>
    </source>
</reference>
<keyword evidence="12" id="KW-0963">Cytoplasm</keyword>
<dbReference type="RefSeq" id="WP_218283473.1">
    <property type="nucleotide sequence ID" value="NZ_CP078093.1"/>
</dbReference>
<comment type="function">
    <text evidence="12">Cell wall formation.</text>
</comment>
<evidence type="ECO:0000256" key="10">
    <source>
        <dbReference type="ARBA" id="ARBA00022984"/>
    </source>
</evidence>
<keyword evidence="8" id="KW-0460">Magnesium</keyword>
<keyword evidence="12" id="KW-0961">Cell wall biogenesis/degradation</keyword>
<dbReference type="EMBL" id="CP078093">
    <property type="protein sequence ID" value="QXM06780.1"/>
    <property type="molecule type" value="Genomic_DNA"/>
</dbReference>
<dbReference type="GO" id="GO:0008716">
    <property type="term" value="F:D-alanine-D-alanine ligase activity"/>
    <property type="evidence" value="ECO:0007669"/>
    <property type="project" value="UniProtKB-EC"/>
</dbReference>
<sequence>MADKINVAVVFGGRSGEHEVSLMSATSVMKAIDKDKYNIIPIGITKEGQWIIYNGSIEKIETGEWEEIAKRECKENSSVAIIPLNEAVKKLSGMVDVVFPVLHGPFGEDGTIQGLLEMADIPYVGAGVLASSIGMDKVYTKKIFEHEGLPVGKYMLIMRNQFNKALQKTIAAIEKEFEYPIFLKPANLGSSVGITKAHNREELIKGIELASEHDRKILVEEFINGREIECAVLGNDDPKASVVGEILPSHEFYDYKAKYFDDGKSKIVIPANIPQEKAAEIREMAVKAYKAIDCSGLARVDFFLEKDTMKVYINEVNTMPGFTKYSMYPLLWEQTGIAYGRLIDRLITFALERYKDR</sequence>
<name>A0ABX8RCK6_9CLOT</name>
<feature type="domain" description="ATP-grasp" evidence="14">
    <location>
        <begin position="141"/>
        <end position="348"/>
    </location>
</feature>
<dbReference type="NCBIfam" id="NF002378">
    <property type="entry name" value="PRK01372.1"/>
    <property type="match status" value="1"/>
</dbReference>
<evidence type="ECO:0000256" key="2">
    <source>
        <dbReference type="ARBA" id="ARBA00001946"/>
    </source>
</evidence>
<comment type="pathway">
    <text evidence="12">Cell wall biogenesis; peptidoglycan biosynthesis.</text>
</comment>
<dbReference type="PIRSF" id="PIRSF039102">
    <property type="entry name" value="Ddl/VanB"/>
    <property type="match status" value="1"/>
</dbReference>
<keyword evidence="6 13" id="KW-0547">Nucleotide-binding</keyword>
<gene>
    <name evidence="12" type="primary">ddl</name>
    <name evidence="15" type="ORF">KVH43_03395</name>
</gene>
<evidence type="ECO:0000256" key="6">
    <source>
        <dbReference type="ARBA" id="ARBA00022741"/>
    </source>
</evidence>
<evidence type="ECO:0000256" key="3">
    <source>
        <dbReference type="ARBA" id="ARBA00010871"/>
    </source>
</evidence>
<comment type="subcellular location">
    <subcellularLocation>
        <location evidence="12">Cytoplasm</location>
    </subcellularLocation>
</comment>
<dbReference type="PANTHER" id="PTHR23132:SF25">
    <property type="entry name" value="D-ALANINE--D-ALANINE LIGASE A"/>
    <property type="match status" value="1"/>
</dbReference>
<comment type="cofactor">
    <cofactor evidence="1">
        <name>Mn(2+)</name>
        <dbReference type="ChEBI" id="CHEBI:29035"/>
    </cofactor>
</comment>
<dbReference type="InterPro" id="IPR000291">
    <property type="entry name" value="D-Ala_lig_Van_CS"/>
</dbReference>
<evidence type="ECO:0000256" key="4">
    <source>
        <dbReference type="ARBA" id="ARBA00022598"/>
    </source>
</evidence>
<evidence type="ECO:0000256" key="8">
    <source>
        <dbReference type="ARBA" id="ARBA00022842"/>
    </source>
</evidence>
<keyword evidence="9 12" id="KW-0133">Cell shape</keyword>
<comment type="similarity">
    <text evidence="3 12">Belongs to the D-alanine--D-alanine ligase family.</text>
</comment>
<evidence type="ECO:0000259" key="14">
    <source>
        <dbReference type="PROSITE" id="PS50975"/>
    </source>
</evidence>
<dbReference type="PROSITE" id="PS00843">
    <property type="entry name" value="DALA_DALA_LIGASE_1"/>
    <property type="match status" value="1"/>
</dbReference>
<evidence type="ECO:0000256" key="7">
    <source>
        <dbReference type="ARBA" id="ARBA00022840"/>
    </source>
</evidence>
<comment type="cofactor">
    <cofactor evidence="2">
        <name>Mg(2+)</name>
        <dbReference type="ChEBI" id="CHEBI:18420"/>
    </cofactor>
</comment>
<keyword evidence="10 12" id="KW-0573">Peptidoglycan synthesis</keyword>
<dbReference type="PROSITE" id="PS50975">
    <property type="entry name" value="ATP_GRASP"/>
    <property type="match status" value="1"/>
</dbReference>
<dbReference type="Pfam" id="PF07478">
    <property type="entry name" value="Dala_Dala_lig_C"/>
    <property type="match status" value="1"/>
</dbReference>
<dbReference type="NCBIfam" id="NF002526">
    <property type="entry name" value="PRK01966.1-2"/>
    <property type="match status" value="1"/>
</dbReference>
<dbReference type="InterPro" id="IPR011095">
    <property type="entry name" value="Dala_Dala_lig_C"/>
</dbReference>
<dbReference type="EC" id="6.3.2.4" evidence="12"/>
<evidence type="ECO:0000256" key="1">
    <source>
        <dbReference type="ARBA" id="ARBA00001936"/>
    </source>
</evidence>
<keyword evidence="7 13" id="KW-0067">ATP-binding</keyword>
<evidence type="ECO:0000256" key="13">
    <source>
        <dbReference type="PROSITE-ProRule" id="PRU00409"/>
    </source>
</evidence>
<dbReference type="Proteomes" id="UP000886818">
    <property type="component" value="Chromosome"/>
</dbReference>